<evidence type="ECO:0000256" key="7">
    <source>
        <dbReference type="ARBA" id="ARBA00023170"/>
    </source>
</evidence>
<keyword evidence="1" id="KW-0479">Metal-binding</keyword>
<dbReference type="GO" id="GO:0030154">
    <property type="term" value="P:cell differentiation"/>
    <property type="evidence" value="ECO:0007669"/>
    <property type="project" value="TreeGrafter"/>
</dbReference>
<dbReference type="PRINTS" id="PR00350">
    <property type="entry name" value="VITAMINDR"/>
</dbReference>
<dbReference type="Proteomes" id="UP001142489">
    <property type="component" value="Unassembled WGS sequence"/>
</dbReference>
<gene>
    <name evidence="11" type="ORF">JRQ81_003907</name>
</gene>
<feature type="compositionally biased region" description="Basic residues" evidence="9">
    <location>
        <begin position="111"/>
        <end position="121"/>
    </location>
</feature>
<feature type="region of interest" description="Disordered" evidence="9">
    <location>
        <begin position="370"/>
        <end position="405"/>
    </location>
</feature>
<feature type="non-terminal residue" evidence="11">
    <location>
        <position position="1"/>
    </location>
</feature>
<dbReference type="GO" id="GO:0045944">
    <property type="term" value="P:positive regulation of transcription by RNA polymerase II"/>
    <property type="evidence" value="ECO:0007669"/>
    <property type="project" value="TreeGrafter"/>
</dbReference>
<proteinExistence type="predicted"/>
<evidence type="ECO:0000256" key="8">
    <source>
        <dbReference type="ARBA" id="ARBA00023242"/>
    </source>
</evidence>
<reference evidence="11" key="1">
    <citation type="journal article" date="2023" name="DNA Res.">
        <title>Chromosome-level genome assembly of Phrynocephalus forsythii using third-generation DNA sequencing and Hi-C analysis.</title>
        <authorList>
            <person name="Qi Y."/>
            <person name="Zhao W."/>
            <person name="Zhao Y."/>
            <person name="Niu C."/>
            <person name="Cao S."/>
            <person name="Zhang Y."/>
        </authorList>
    </citation>
    <scope>NUCLEOTIDE SEQUENCE</scope>
    <source>
        <tissue evidence="11">Muscle</tissue>
    </source>
</reference>
<evidence type="ECO:0000259" key="10">
    <source>
        <dbReference type="PROSITE" id="PS51030"/>
    </source>
</evidence>
<keyword evidence="2" id="KW-0863">Zinc-finger</keyword>
<comment type="caution">
    <text evidence="11">The sequence shown here is derived from an EMBL/GenBank/DDBJ whole genome shotgun (WGS) entry which is preliminary data.</text>
</comment>
<dbReference type="PANTHER" id="PTHR24082">
    <property type="entry name" value="NUCLEAR HORMONE RECEPTOR"/>
    <property type="match status" value="1"/>
</dbReference>
<accession>A0A9Q1AXX3</accession>
<keyword evidence="6" id="KW-0804">Transcription</keyword>
<keyword evidence="8" id="KW-0539">Nucleus</keyword>
<keyword evidence="12" id="KW-1185">Reference proteome</keyword>
<evidence type="ECO:0000256" key="3">
    <source>
        <dbReference type="ARBA" id="ARBA00022833"/>
    </source>
</evidence>
<keyword evidence="5" id="KW-0238">DNA-binding</keyword>
<evidence type="ECO:0000256" key="6">
    <source>
        <dbReference type="ARBA" id="ARBA00023163"/>
    </source>
</evidence>
<dbReference type="InterPro" id="IPR013088">
    <property type="entry name" value="Znf_NHR/GATA"/>
</dbReference>
<dbReference type="GO" id="GO:0005634">
    <property type="term" value="C:nucleus"/>
    <property type="evidence" value="ECO:0007669"/>
    <property type="project" value="InterPro"/>
</dbReference>
<keyword evidence="4" id="KW-0805">Transcription regulation</keyword>
<protein>
    <recommendedName>
        <fullName evidence="10">Nuclear receptor domain-containing protein</fullName>
    </recommendedName>
</protein>
<feature type="domain" description="Nuclear receptor" evidence="10">
    <location>
        <begin position="482"/>
        <end position="553"/>
    </location>
</feature>
<evidence type="ECO:0000256" key="9">
    <source>
        <dbReference type="SAM" id="MobiDB-lite"/>
    </source>
</evidence>
<keyword evidence="7" id="KW-0675">Receptor</keyword>
<keyword evidence="3" id="KW-0862">Zinc</keyword>
<sequence length="553" mass="60970">MNELGMWFGFQFMAGGVPPAPPPTRCRHITNCSHHCPASAVVARQWHVSGTIKRSLGSALVPDPLLVTIRSRRMGRNQQPASLAGAQGDSQQLPPSLLSPQPAPEPIAQKQTKHHTEKGKKNGHKIVHLPFHLAASTIPSLIALQSSVPSLVAMSPSAALAIASALQNLASPSIQISISITVLASVLSLVLTSVPKLFSKEASPPTTPKVSVQKKKNTKSQVRRCLHLKLLRLQHLRHRLNQDMENHLIPEDTLQCQNVFQNVEYQYSSHSENKKIVAEVIQVCSASDGNKFFCGWILALGSLLSKEQEARSRESKGEMRTEECTIISELITTASEQQQMLCTTYHSLPQGRLYHWTNGKKHTRSHKASDMTAHPKAIGNGTQLGTATSVAGPSRPERHSARQQKPIPKAAQVLVLAKRAPRVHLKATPAQAPLWKDLQALVQWMMSYTTAESILAAQEMEQMASCPSFTDPTSSEFDRNIPRICGVCGDKATGFHFNAMTCEGCKGFFRRSMKRKAMFTCPFNGDCKITKDNRRHCQACRLKRCIDIGMMKE</sequence>
<dbReference type="PRINTS" id="PR00047">
    <property type="entry name" value="STROIDFINGER"/>
</dbReference>
<dbReference type="GO" id="GO:0070644">
    <property type="term" value="F:vitamin D response element binding"/>
    <property type="evidence" value="ECO:0007669"/>
    <property type="project" value="TreeGrafter"/>
</dbReference>
<dbReference type="SUPFAM" id="SSF57716">
    <property type="entry name" value="Glucocorticoid receptor-like (DNA-binding domain)"/>
    <property type="match status" value="1"/>
</dbReference>
<feature type="compositionally biased region" description="Polar residues" evidence="9">
    <location>
        <begin position="380"/>
        <end position="391"/>
    </location>
</feature>
<dbReference type="GO" id="GO:0000122">
    <property type="term" value="P:negative regulation of transcription by RNA polymerase II"/>
    <property type="evidence" value="ECO:0007669"/>
    <property type="project" value="TreeGrafter"/>
</dbReference>
<evidence type="ECO:0000256" key="4">
    <source>
        <dbReference type="ARBA" id="ARBA00023015"/>
    </source>
</evidence>
<name>A0A9Q1AXX3_9SAUR</name>
<feature type="region of interest" description="Disordered" evidence="9">
    <location>
        <begin position="76"/>
        <end position="121"/>
    </location>
</feature>
<dbReference type="InterPro" id="IPR050234">
    <property type="entry name" value="Nuclear_hormone_rcpt_NR1"/>
</dbReference>
<dbReference type="GO" id="GO:0008270">
    <property type="term" value="F:zinc ion binding"/>
    <property type="evidence" value="ECO:0007669"/>
    <property type="project" value="UniProtKB-KW"/>
</dbReference>
<evidence type="ECO:0000313" key="12">
    <source>
        <dbReference type="Proteomes" id="UP001142489"/>
    </source>
</evidence>
<evidence type="ECO:0000256" key="5">
    <source>
        <dbReference type="ARBA" id="ARBA00023125"/>
    </source>
</evidence>
<evidence type="ECO:0000256" key="2">
    <source>
        <dbReference type="ARBA" id="ARBA00022771"/>
    </source>
</evidence>
<dbReference type="EMBL" id="JAPFRF010000011">
    <property type="protein sequence ID" value="KAJ7317745.1"/>
    <property type="molecule type" value="Genomic_DNA"/>
</dbReference>
<dbReference type="AlphaFoldDB" id="A0A9Q1AXX3"/>
<dbReference type="Pfam" id="PF00105">
    <property type="entry name" value="zf-C4"/>
    <property type="match status" value="1"/>
</dbReference>
<dbReference type="PROSITE" id="PS51030">
    <property type="entry name" value="NUCLEAR_REC_DBD_2"/>
    <property type="match status" value="1"/>
</dbReference>
<dbReference type="SMART" id="SM00399">
    <property type="entry name" value="ZnF_C4"/>
    <property type="match status" value="1"/>
</dbReference>
<dbReference type="InterPro" id="IPR000324">
    <property type="entry name" value="VitD_rcpt"/>
</dbReference>
<dbReference type="PANTHER" id="PTHR24082:SF38">
    <property type="entry name" value="VITAMIN D3 RECEPTOR"/>
    <property type="match status" value="1"/>
</dbReference>
<feature type="compositionally biased region" description="Low complexity" evidence="9">
    <location>
        <begin position="90"/>
        <end position="100"/>
    </location>
</feature>
<dbReference type="OrthoDB" id="5771769at2759"/>
<dbReference type="GO" id="GO:0004879">
    <property type="term" value="F:nuclear receptor activity"/>
    <property type="evidence" value="ECO:0007669"/>
    <property type="project" value="InterPro"/>
</dbReference>
<dbReference type="Gene3D" id="3.30.50.10">
    <property type="entry name" value="Erythroid Transcription Factor GATA-1, subunit A"/>
    <property type="match status" value="1"/>
</dbReference>
<organism evidence="11 12">
    <name type="scientific">Phrynocephalus forsythii</name>
    <dbReference type="NCBI Taxonomy" id="171643"/>
    <lineage>
        <taxon>Eukaryota</taxon>
        <taxon>Metazoa</taxon>
        <taxon>Chordata</taxon>
        <taxon>Craniata</taxon>
        <taxon>Vertebrata</taxon>
        <taxon>Euteleostomi</taxon>
        <taxon>Lepidosauria</taxon>
        <taxon>Squamata</taxon>
        <taxon>Bifurcata</taxon>
        <taxon>Unidentata</taxon>
        <taxon>Episquamata</taxon>
        <taxon>Toxicofera</taxon>
        <taxon>Iguania</taxon>
        <taxon>Acrodonta</taxon>
        <taxon>Agamidae</taxon>
        <taxon>Agaminae</taxon>
        <taxon>Phrynocephalus</taxon>
    </lineage>
</organism>
<dbReference type="InterPro" id="IPR001628">
    <property type="entry name" value="Znf_hrmn_rcpt"/>
</dbReference>
<evidence type="ECO:0000313" key="11">
    <source>
        <dbReference type="EMBL" id="KAJ7317745.1"/>
    </source>
</evidence>
<evidence type="ECO:0000256" key="1">
    <source>
        <dbReference type="ARBA" id="ARBA00022723"/>
    </source>
</evidence>
<dbReference type="PROSITE" id="PS00031">
    <property type="entry name" value="NUCLEAR_REC_DBD_1"/>
    <property type="match status" value="1"/>
</dbReference>